<organism evidence="2 3">
    <name type="scientific">Cylicocyclus nassatus</name>
    <name type="common">Nematode worm</name>
    <dbReference type="NCBI Taxonomy" id="53992"/>
    <lineage>
        <taxon>Eukaryota</taxon>
        <taxon>Metazoa</taxon>
        <taxon>Ecdysozoa</taxon>
        <taxon>Nematoda</taxon>
        <taxon>Chromadorea</taxon>
        <taxon>Rhabditida</taxon>
        <taxon>Rhabditina</taxon>
        <taxon>Rhabditomorpha</taxon>
        <taxon>Strongyloidea</taxon>
        <taxon>Strongylidae</taxon>
        <taxon>Cylicocyclus</taxon>
    </lineage>
</organism>
<accession>A0AA36DSZ0</accession>
<dbReference type="Proteomes" id="UP001176961">
    <property type="component" value="Unassembled WGS sequence"/>
</dbReference>
<reference evidence="2" key="1">
    <citation type="submission" date="2023-07" db="EMBL/GenBank/DDBJ databases">
        <authorList>
            <consortium name="CYATHOMIX"/>
        </authorList>
    </citation>
    <scope>NUCLEOTIDE SEQUENCE</scope>
    <source>
        <strain evidence="2">N/A</strain>
    </source>
</reference>
<gene>
    <name evidence="2" type="ORF">CYNAS_LOCUS4410</name>
</gene>
<keyword evidence="3" id="KW-1185">Reference proteome</keyword>
<dbReference type="EMBL" id="CATQJL010000112">
    <property type="protein sequence ID" value="CAJ0592427.1"/>
    <property type="molecule type" value="Genomic_DNA"/>
</dbReference>
<protein>
    <submittedName>
        <fullName evidence="2">Uncharacterized protein</fullName>
    </submittedName>
</protein>
<evidence type="ECO:0000313" key="3">
    <source>
        <dbReference type="Proteomes" id="UP001176961"/>
    </source>
</evidence>
<evidence type="ECO:0000256" key="1">
    <source>
        <dbReference type="SAM" id="MobiDB-lite"/>
    </source>
</evidence>
<dbReference type="AlphaFoldDB" id="A0AA36DSZ0"/>
<comment type="caution">
    <text evidence="2">The sequence shown here is derived from an EMBL/GenBank/DDBJ whole genome shotgun (WGS) entry which is preliminary data.</text>
</comment>
<sequence>MTLVPNQLFSYSKSSWILISLRPGSRSGQKREEDSVASGGGQGPSFVDERSLSPEPAATIMRDDTLPGGYDAIARAPHLTAS</sequence>
<proteinExistence type="predicted"/>
<evidence type="ECO:0000313" key="2">
    <source>
        <dbReference type="EMBL" id="CAJ0592427.1"/>
    </source>
</evidence>
<name>A0AA36DSZ0_CYLNA</name>
<feature type="region of interest" description="Disordered" evidence="1">
    <location>
        <begin position="23"/>
        <end position="69"/>
    </location>
</feature>